<keyword evidence="3" id="KW-0597">Phosphoprotein</keyword>
<dbReference type="InterPro" id="IPR004358">
    <property type="entry name" value="Sig_transdc_His_kin-like_C"/>
</dbReference>
<protein>
    <recommendedName>
        <fullName evidence="2">histidine kinase</fullName>
        <ecNumber evidence="2">2.7.13.3</ecNumber>
    </recommendedName>
</protein>
<dbReference type="Pfam" id="PF22588">
    <property type="entry name" value="dCache_1_like"/>
    <property type="match status" value="1"/>
</dbReference>
<dbReference type="InterPro" id="IPR003594">
    <property type="entry name" value="HATPase_dom"/>
</dbReference>
<dbReference type="InterPro" id="IPR000014">
    <property type="entry name" value="PAS"/>
</dbReference>
<reference evidence="8 9" key="1">
    <citation type="submission" date="2017-04" db="EMBL/GenBank/DDBJ databases">
        <authorList>
            <person name="Afonso C.L."/>
            <person name="Miller P.J."/>
            <person name="Scott M.A."/>
            <person name="Spackman E."/>
            <person name="Goraichik I."/>
            <person name="Dimitrov K.M."/>
            <person name="Suarez D.L."/>
            <person name="Swayne D.E."/>
        </authorList>
    </citation>
    <scope>NUCLEOTIDE SEQUENCE [LARGE SCALE GENOMIC DNA]</scope>
    <source>
        <strain evidence="8 9">A2P</strain>
    </source>
</reference>
<dbReference type="InterPro" id="IPR036097">
    <property type="entry name" value="HisK_dim/P_sf"/>
</dbReference>
<keyword evidence="4" id="KW-0812">Transmembrane</keyword>
<feature type="domain" description="PAS" evidence="6">
    <location>
        <begin position="467"/>
        <end position="540"/>
    </location>
</feature>
<keyword evidence="4" id="KW-0472">Membrane</keyword>
<dbReference type="InterPro" id="IPR035965">
    <property type="entry name" value="PAS-like_dom_sf"/>
</dbReference>
<organism evidence="8 9">
    <name type="scientific">Azospirillum oryzae</name>
    <dbReference type="NCBI Taxonomy" id="286727"/>
    <lineage>
        <taxon>Bacteria</taxon>
        <taxon>Pseudomonadati</taxon>
        <taxon>Pseudomonadota</taxon>
        <taxon>Alphaproteobacteria</taxon>
        <taxon>Rhodospirillales</taxon>
        <taxon>Azospirillaceae</taxon>
        <taxon>Azospirillum</taxon>
    </lineage>
</organism>
<dbReference type="PANTHER" id="PTHR43065">
    <property type="entry name" value="SENSOR HISTIDINE KINASE"/>
    <property type="match status" value="1"/>
</dbReference>
<dbReference type="SMART" id="SM00388">
    <property type="entry name" value="HisKA"/>
    <property type="match status" value="1"/>
</dbReference>
<dbReference type="PANTHER" id="PTHR43065:SF42">
    <property type="entry name" value="TWO-COMPONENT SENSOR PPRA"/>
    <property type="match status" value="1"/>
</dbReference>
<dbReference type="InterPro" id="IPR036890">
    <property type="entry name" value="HATPase_C_sf"/>
</dbReference>
<evidence type="ECO:0000256" key="3">
    <source>
        <dbReference type="ARBA" id="ARBA00022553"/>
    </source>
</evidence>
<dbReference type="PROSITE" id="PS50113">
    <property type="entry name" value="PAC"/>
    <property type="match status" value="1"/>
</dbReference>
<dbReference type="SUPFAM" id="SSF47384">
    <property type="entry name" value="Homodimeric domain of signal transducing histidine kinase"/>
    <property type="match status" value="1"/>
</dbReference>
<dbReference type="Gene3D" id="3.30.565.10">
    <property type="entry name" value="Histidine kinase-like ATPase, C-terminal domain"/>
    <property type="match status" value="1"/>
</dbReference>
<dbReference type="InterPro" id="IPR054327">
    <property type="entry name" value="His-kinase-like_sensor"/>
</dbReference>
<dbReference type="SUPFAM" id="SSF55874">
    <property type="entry name" value="ATPase domain of HSP90 chaperone/DNA topoisomerase II/histidine kinase"/>
    <property type="match status" value="1"/>
</dbReference>
<dbReference type="SMART" id="SM00387">
    <property type="entry name" value="HATPase_c"/>
    <property type="match status" value="1"/>
</dbReference>
<dbReference type="Pfam" id="PF13426">
    <property type="entry name" value="PAS_9"/>
    <property type="match status" value="1"/>
</dbReference>
<dbReference type="InterPro" id="IPR000700">
    <property type="entry name" value="PAS-assoc_C"/>
</dbReference>
<dbReference type="GO" id="GO:0000155">
    <property type="term" value="F:phosphorelay sensor kinase activity"/>
    <property type="evidence" value="ECO:0007669"/>
    <property type="project" value="InterPro"/>
</dbReference>
<dbReference type="CDD" id="cd00130">
    <property type="entry name" value="PAS"/>
    <property type="match status" value="1"/>
</dbReference>
<dbReference type="CDD" id="cd00082">
    <property type="entry name" value="HisKA"/>
    <property type="match status" value="1"/>
</dbReference>
<evidence type="ECO:0000259" key="5">
    <source>
        <dbReference type="PROSITE" id="PS50109"/>
    </source>
</evidence>
<sequence length="832" mass="90454">MLLVLVLAATLGVIGTGTARFLRIDREETIKHYERITSDTTRLLEEHAQRTIHSADLILLQALRMIRERGGVGAIGSRLDWADFGELAQHLPEQGVLWIYDADGRARLGTSAFPTPPLTVAERDYFQAVKTRGEPFHIGPTIRGKTTGKVFFTVNRPILDEQGRFLGMVQAAIDTAYFTKLYDLPDSNLDPLTGIYRLEGGIVVRRPGMETHLGADVSRGPVFRSLLARAPAGNYESVSPLDGTVRIAAYRRIAGLPLVAIAGVSKTAALAEWRARTVRAIWLNLGALGVLIVLGVLTWSALRRQERSRSLAEAALRTAQDSEQRACLAGRQAEQAQQQLYEAIECLPDGFALFDAEDRLVLCNSRYRDFYALPGHDIDGGIRFEDILRRGAERGLYVDAIGRVDAWVAERVAQHRAAGQAHEQRLWDGRWLRIDERVTADGGRVGVRVDISEAKRREAELADLVRRNALLAAALEATPNGIAITDTATDAPLVLYVNRAFEAMTGYMAAEIVGRTIRVLYGNETDAEVAASLHDAKLRGETVTAEMINYRKDGVPFWNMVRLAPVLDPGGSTLAHVAVLWDTTEAHRHEAEELQRQKMEALGQLAGGIAHEINNLLQPVITLSNLNIGAPDLPAPVREDFADILSAGRQCRDVVGAVLAFARKEGTATQPLVLGDAVCRALSFARGVLPPAVVIDSRIGDREAVAMIGATELTQVLMNLLTNAADAMDRSGTVTVTLDRLPGGGSLRLTIGDEGCGMDERVRQRLFEPFFTTKPQGKGTGLGLAVVHGIVRGWRGTISVTSALGRGTSFEIMLPVAESPTIGYPAIESPSA</sequence>
<dbReference type="AlphaFoldDB" id="A0A1X7HKU9"/>
<dbReference type="PROSITE" id="PS50112">
    <property type="entry name" value="PAS"/>
    <property type="match status" value="1"/>
</dbReference>
<dbReference type="InterPro" id="IPR005467">
    <property type="entry name" value="His_kinase_dom"/>
</dbReference>
<evidence type="ECO:0000256" key="4">
    <source>
        <dbReference type="SAM" id="Phobius"/>
    </source>
</evidence>
<evidence type="ECO:0000256" key="2">
    <source>
        <dbReference type="ARBA" id="ARBA00012438"/>
    </source>
</evidence>
<gene>
    <name evidence="8" type="ORF">SAMN02982917_6451</name>
</gene>
<proteinExistence type="predicted"/>
<feature type="transmembrane region" description="Helical" evidence="4">
    <location>
        <begin position="281"/>
        <end position="302"/>
    </location>
</feature>
<dbReference type="Pfam" id="PF12860">
    <property type="entry name" value="PAS_7"/>
    <property type="match status" value="1"/>
</dbReference>
<keyword evidence="4" id="KW-1133">Transmembrane helix</keyword>
<dbReference type="SUPFAM" id="SSF55785">
    <property type="entry name" value="PYP-like sensor domain (PAS domain)"/>
    <property type="match status" value="2"/>
</dbReference>
<dbReference type="CDD" id="cd12914">
    <property type="entry name" value="PDC1_DGC_like"/>
    <property type="match status" value="1"/>
</dbReference>
<feature type="domain" description="Histidine kinase" evidence="5">
    <location>
        <begin position="608"/>
        <end position="818"/>
    </location>
</feature>
<dbReference type="PRINTS" id="PR00344">
    <property type="entry name" value="BCTRLSENSOR"/>
</dbReference>
<comment type="catalytic activity">
    <reaction evidence="1">
        <text>ATP + protein L-histidine = ADP + protein N-phospho-L-histidine.</text>
        <dbReference type="EC" id="2.7.13.3"/>
    </reaction>
</comment>
<dbReference type="EC" id="2.7.13.3" evidence="2"/>
<dbReference type="STRING" id="286727.SAMN02982917_6451"/>
<accession>A0A1X7HKU9</accession>
<dbReference type="SMART" id="SM00091">
    <property type="entry name" value="PAS"/>
    <property type="match status" value="2"/>
</dbReference>
<dbReference type="EMBL" id="FXAK01000009">
    <property type="protein sequence ID" value="SMF88587.1"/>
    <property type="molecule type" value="Genomic_DNA"/>
</dbReference>
<dbReference type="Gene3D" id="3.30.450.20">
    <property type="entry name" value="PAS domain"/>
    <property type="match status" value="4"/>
</dbReference>
<dbReference type="InterPro" id="IPR003661">
    <property type="entry name" value="HisK_dim/P_dom"/>
</dbReference>
<evidence type="ECO:0000313" key="9">
    <source>
        <dbReference type="Proteomes" id="UP000192936"/>
    </source>
</evidence>
<dbReference type="PROSITE" id="PS50109">
    <property type="entry name" value="HIS_KIN"/>
    <property type="match status" value="1"/>
</dbReference>
<dbReference type="Pfam" id="PF02518">
    <property type="entry name" value="HATPase_c"/>
    <property type="match status" value="1"/>
</dbReference>
<name>A0A1X7HKU9_9PROT</name>
<evidence type="ECO:0000256" key="1">
    <source>
        <dbReference type="ARBA" id="ARBA00000085"/>
    </source>
</evidence>
<evidence type="ECO:0000259" key="6">
    <source>
        <dbReference type="PROSITE" id="PS50112"/>
    </source>
</evidence>
<dbReference type="Proteomes" id="UP000192936">
    <property type="component" value="Unassembled WGS sequence"/>
</dbReference>
<feature type="domain" description="PAC" evidence="7">
    <location>
        <begin position="541"/>
        <end position="595"/>
    </location>
</feature>
<dbReference type="OrthoDB" id="489241at2"/>
<dbReference type="Gene3D" id="1.10.287.130">
    <property type="match status" value="1"/>
</dbReference>
<dbReference type="NCBIfam" id="TIGR00229">
    <property type="entry name" value="sensory_box"/>
    <property type="match status" value="1"/>
</dbReference>
<dbReference type="CDD" id="cd12915">
    <property type="entry name" value="PDC2_DGC_like"/>
    <property type="match status" value="1"/>
</dbReference>
<dbReference type="RefSeq" id="WP_085091296.1">
    <property type="nucleotide sequence ID" value="NZ_FXAK01000009.1"/>
</dbReference>
<evidence type="ECO:0000313" key="8">
    <source>
        <dbReference type="EMBL" id="SMF88587.1"/>
    </source>
</evidence>
<evidence type="ECO:0000259" key="7">
    <source>
        <dbReference type="PROSITE" id="PS50113"/>
    </source>
</evidence>